<feature type="binding site" evidence="6">
    <location>
        <position position="33"/>
    </location>
    <ligand>
        <name>molybdate</name>
        <dbReference type="ChEBI" id="CHEBI:36264"/>
    </ligand>
</feature>
<keyword evidence="9" id="KW-1185">Reference proteome</keyword>
<keyword evidence="4 7" id="KW-0732">Signal</keyword>
<sequence>MPALAPLARLVLFVLLLAGPAMADRVTVFAAASLKTALDEAAAGFEAETGHEVVLSFAGSSVLARQIGLGAPADLFVSANEDWMDSLADGGHIVETSRRDLLSNRLVLVGPSGQKPGDMARALAGNTGRVAMALVDAVPAGIYGKAALTELGLWNLVAPRVAQTDNVRAALALVATGTAPLGIVYATDALAEPQVSVIAIFPDDSHPPIRYPAALISGRDTEAARDLLNYLSDTEAQGVFARHGFLPVGD</sequence>
<dbReference type="Gene3D" id="3.40.190.10">
    <property type="entry name" value="Periplasmic binding protein-like II"/>
    <property type="match status" value="2"/>
</dbReference>
<dbReference type="PANTHER" id="PTHR30632">
    <property type="entry name" value="MOLYBDATE-BINDING PERIPLASMIC PROTEIN"/>
    <property type="match status" value="1"/>
</dbReference>
<dbReference type="PANTHER" id="PTHR30632:SF17">
    <property type="entry name" value="MOLYBDATE-BINDING PROTEIN MODA"/>
    <property type="match status" value="1"/>
</dbReference>
<dbReference type="Proteomes" id="UP000199628">
    <property type="component" value="Unassembled WGS sequence"/>
</dbReference>
<evidence type="ECO:0000256" key="6">
    <source>
        <dbReference type="PIRSR" id="PIRSR004846-1"/>
    </source>
</evidence>
<comment type="similarity">
    <text evidence="1">Belongs to the bacterial solute-binding protein ModA family.</text>
</comment>
<dbReference type="GO" id="GO:0015689">
    <property type="term" value="P:molybdate ion transport"/>
    <property type="evidence" value="ECO:0007669"/>
    <property type="project" value="InterPro"/>
</dbReference>
<feature type="binding site" evidence="6">
    <location>
        <position position="60"/>
    </location>
    <ligand>
        <name>molybdate</name>
        <dbReference type="ChEBI" id="CHEBI:36264"/>
    </ligand>
</feature>
<dbReference type="GO" id="GO:0030288">
    <property type="term" value="C:outer membrane-bounded periplasmic space"/>
    <property type="evidence" value="ECO:0007669"/>
    <property type="project" value="TreeGrafter"/>
</dbReference>
<evidence type="ECO:0000256" key="7">
    <source>
        <dbReference type="SAM" id="SignalP"/>
    </source>
</evidence>
<reference evidence="9" key="1">
    <citation type="submission" date="2016-10" db="EMBL/GenBank/DDBJ databases">
        <authorList>
            <person name="Varghese N."/>
            <person name="Submissions S."/>
        </authorList>
    </citation>
    <scope>NUCLEOTIDE SEQUENCE [LARGE SCALE GENOMIC DNA]</scope>
    <source>
        <strain evidence="9">CGMCC 1.9108</strain>
    </source>
</reference>
<feature type="binding site" evidence="6">
    <location>
        <position position="185"/>
    </location>
    <ligand>
        <name>molybdate</name>
        <dbReference type="ChEBI" id="CHEBI:36264"/>
    </ligand>
</feature>
<dbReference type="STRING" id="639004.SAMN04488239_116128"/>
<dbReference type="Pfam" id="PF13531">
    <property type="entry name" value="SBP_bac_11"/>
    <property type="match status" value="1"/>
</dbReference>
<dbReference type="InterPro" id="IPR050682">
    <property type="entry name" value="ModA/WtpA"/>
</dbReference>
<dbReference type="InterPro" id="IPR005950">
    <property type="entry name" value="ModA"/>
</dbReference>
<dbReference type="SUPFAM" id="SSF53850">
    <property type="entry name" value="Periplasmic binding protein-like II"/>
    <property type="match status" value="1"/>
</dbReference>
<dbReference type="NCBIfam" id="TIGR01256">
    <property type="entry name" value="modA"/>
    <property type="match status" value="1"/>
</dbReference>
<dbReference type="GO" id="GO:1901359">
    <property type="term" value="F:tungstate binding"/>
    <property type="evidence" value="ECO:0007669"/>
    <property type="project" value="UniProtKB-ARBA"/>
</dbReference>
<dbReference type="GO" id="GO:0046872">
    <property type="term" value="F:metal ion binding"/>
    <property type="evidence" value="ECO:0007669"/>
    <property type="project" value="UniProtKB-KW"/>
</dbReference>
<evidence type="ECO:0000313" key="8">
    <source>
        <dbReference type="EMBL" id="SDE27679.1"/>
    </source>
</evidence>
<feature type="signal peptide" evidence="7">
    <location>
        <begin position="1"/>
        <end position="23"/>
    </location>
</feature>
<proteinExistence type="inferred from homology"/>
<keyword evidence="2 6" id="KW-0500">Molybdenum</keyword>
<dbReference type="EMBL" id="FMZV01000016">
    <property type="protein sequence ID" value="SDE27679.1"/>
    <property type="molecule type" value="Genomic_DNA"/>
</dbReference>
<protein>
    <submittedName>
        <fullName evidence="8">Molybdate transport system substrate-binding protein</fullName>
    </submittedName>
</protein>
<keyword evidence="3 6" id="KW-0479">Metal-binding</keyword>
<feature type="binding site" evidence="6">
    <location>
        <position position="140"/>
    </location>
    <ligand>
        <name>molybdate</name>
        <dbReference type="ChEBI" id="CHEBI:36264"/>
    </ligand>
</feature>
<dbReference type="AlphaFoldDB" id="A0A1G7BKX0"/>
<evidence type="ECO:0000256" key="5">
    <source>
        <dbReference type="ARBA" id="ARBA00062515"/>
    </source>
</evidence>
<accession>A0A1G7BKX0</accession>
<gene>
    <name evidence="8" type="ORF">SAMN04488239_116128</name>
</gene>
<evidence type="ECO:0000313" key="9">
    <source>
        <dbReference type="Proteomes" id="UP000199628"/>
    </source>
</evidence>
<comment type="subunit">
    <text evidence="5">The complex is composed of two ATP-binding proteins (ModC), two transmembrane proteins (ModB) and a solute-binding protein (ModA).</text>
</comment>
<feature type="chain" id="PRO_5011735387" evidence="7">
    <location>
        <begin position="24"/>
        <end position="250"/>
    </location>
</feature>
<dbReference type="FunFam" id="3.40.190.10:FF:000035">
    <property type="entry name" value="Molybdate ABC transporter substrate-binding protein"/>
    <property type="match status" value="1"/>
</dbReference>
<evidence type="ECO:0000256" key="1">
    <source>
        <dbReference type="ARBA" id="ARBA00009175"/>
    </source>
</evidence>
<evidence type="ECO:0000256" key="2">
    <source>
        <dbReference type="ARBA" id="ARBA00022505"/>
    </source>
</evidence>
<name>A0A1G7BKX0_9RHOB</name>
<feature type="binding site" evidence="6">
    <location>
        <position position="167"/>
    </location>
    <ligand>
        <name>molybdate</name>
        <dbReference type="ChEBI" id="CHEBI:36264"/>
    </ligand>
</feature>
<evidence type="ECO:0000256" key="4">
    <source>
        <dbReference type="ARBA" id="ARBA00022729"/>
    </source>
</evidence>
<organism evidence="8 9">
    <name type="scientific">Ruegeria marina</name>
    <dbReference type="NCBI Taxonomy" id="639004"/>
    <lineage>
        <taxon>Bacteria</taxon>
        <taxon>Pseudomonadati</taxon>
        <taxon>Pseudomonadota</taxon>
        <taxon>Alphaproteobacteria</taxon>
        <taxon>Rhodobacterales</taxon>
        <taxon>Roseobacteraceae</taxon>
        <taxon>Ruegeria</taxon>
    </lineage>
</organism>
<evidence type="ECO:0000256" key="3">
    <source>
        <dbReference type="ARBA" id="ARBA00022723"/>
    </source>
</evidence>
<dbReference type="PIRSF" id="PIRSF004846">
    <property type="entry name" value="ModA"/>
    <property type="match status" value="1"/>
</dbReference>
<dbReference type="GO" id="GO:0030973">
    <property type="term" value="F:molybdate ion binding"/>
    <property type="evidence" value="ECO:0007669"/>
    <property type="project" value="TreeGrafter"/>
</dbReference>